<protein>
    <recommendedName>
        <fullName evidence="3">HTH cro/C1-type domain-containing protein</fullName>
    </recommendedName>
</protein>
<dbReference type="Proteomes" id="UP000602284">
    <property type="component" value="Unassembled WGS sequence"/>
</dbReference>
<organism evidence="1 2">
    <name type="scientific">Tumebacillus amylolyticus</name>
    <dbReference type="NCBI Taxonomy" id="2801339"/>
    <lineage>
        <taxon>Bacteria</taxon>
        <taxon>Bacillati</taxon>
        <taxon>Bacillota</taxon>
        <taxon>Bacilli</taxon>
        <taxon>Bacillales</taxon>
        <taxon>Alicyclobacillaceae</taxon>
        <taxon>Tumebacillus</taxon>
    </lineage>
</organism>
<comment type="caution">
    <text evidence="1">The sequence shown here is derived from an EMBL/GenBank/DDBJ whole genome shotgun (WGS) entry which is preliminary data.</text>
</comment>
<evidence type="ECO:0000313" key="1">
    <source>
        <dbReference type="EMBL" id="MBL0387859.1"/>
    </source>
</evidence>
<dbReference type="EMBL" id="JAEQNB010000004">
    <property type="protein sequence ID" value="MBL0387859.1"/>
    <property type="molecule type" value="Genomic_DNA"/>
</dbReference>
<evidence type="ECO:0008006" key="3">
    <source>
        <dbReference type="Google" id="ProtNLM"/>
    </source>
</evidence>
<dbReference type="Gene3D" id="1.25.40.10">
    <property type="entry name" value="Tetratricopeptide repeat domain"/>
    <property type="match status" value="1"/>
</dbReference>
<proteinExistence type="predicted"/>
<dbReference type="SUPFAM" id="SSF48452">
    <property type="entry name" value="TPR-like"/>
    <property type="match status" value="1"/>
</dbReference>
<dbReference type="InterPro" id="IPR011990">
    <property type="entry name" value="TPR-like_helical_dom_sf"/>
</dbReference>
<evidence type="ECO:0000313" key="2">
    <source>
        <dbReference type="Proteomes" id="UP000602284"/>
    </source>
</evidence>
<name>A0ABS1JCU5_9BACL</name>
<gene>
    <name evidence="1" type="ORF">JJB07_14555</name>
</gene>
<sequence>MDGVAFGRRVKEIIEDLVEMAKEDGQKALIEEYVQSIADEIRMSTRTVKSILAGDRPVTKISEQELIAKAIGLPLARILQLDTCNLLERLETLLKADCTEEEIAEALAKANTLYKRAVGRTERCICLNHLGRAQFKAGFTNDAHVTWKEAFDLAVKLANPDLTFKICNNLMITSLRKRRYSDFEKVLDQAEPLLEGDQERIGRLYYFRARVAIQCDEIREAKEHLLASMDHLTMTSDRFMIGDAQHNLAEYELRYGSQEKAIEYFEEAVHNLESAPIFQKLMTTQAYADALYKIGNIIKARQIALESIELMGPYPYHDIKAQFMMLISRIDNNPEAAEKAFFLKVGTDVKLQLSEFLLDFYLRVGDASKALYYHEVMLELKDYNRR</sequence>
<reference evidence="1 2" key="1">
    <citation type="submission" date="2021-01" db="EMBL/GenBank/DDBJ databases">
        <title>Tumebacillus sp. strain ITR2 16S ribosomal RNA gene Genome sequencing and assembly.</title>
        <authorList>
            <person name="Kang M."/>
        </authorList>
    </citation>
    <scope>NUCLEOTIDE SEQUENCE [LARGE SCALE GENOMIC DNA]</scope>
    <source>
        <strain evidence="1 2">ITR2</strain>
    </source>
</reference>
<dbReference type="RefSeq" id="WP_201636279.1">
    <property type="nucleotide sequence ID" value="NZ_JAEQNB010000004.1"/>
</dbReference>
<accession>A0ABS1JCU5</accession>
<keyword evidence="2" id="KW-1185">Reference proteome</keyword>